<feature type="region of interest" description="Disordered" evidence="3">
    <location>
        <begin position="500"/>
        <end position="580"/>
    </location>
</feature>
<feature type="compositionally biased region" description="Polar residues" evidence="3">
    <location>
        <begin position="513"/>
        <end position="524"/>
    </location>
</feature>
<dbReference type="EMBL" id="AZHA01000012">
    <property type="protein sequence ID" value="OAA43328.1"/>
    <property type="molecule type" value="Genomic_DNA"/>
</dbReference>
<reference evidence="5 6" key="1">
    <citation type="journal article" date="2016" name="Genome Biol. Evol.">
        <title>Divergent and convergent evolution of fungal pathogenicity.</title>
        <authorList>
            <person name="Shang Y."/>
            <person name="Xiao G."/>
            <person name="Zheng P."/>
            <person name="Cen K."/>
            <person name="Zhan S."/>
            <person name="Wang C."/>
        </authorList>
    </citation>
    <scope>NUCLEOTIDE SEQUENCE [LARGE SCALE GENOMIC DNA]</scope>
    <source>
        <strain evidence="5 6">RCEF 3172</strain>
    </source>
</reference>
<accession>A0A162JEX9</accession>
<feature type="compositionally biased region" description="Low complexity" evidence="3">
    <location>
        <begin position="550"/>
        <end position="569"/>
    </location>
</feature>
<feature type="region of interest" description="Disordered" evidence="3">
    <location>
        <begin position="1160"/>
        <end position="1239"/>
    </location>
</feature>
<feature type="compositionally biased region" description="Acidic residues" evidence="3">
    <location>
        <begin position="2322"/>
        <end position="2331"/>
    </location>
</feature>
<feature type="coiled-coil region" evidence="2">
    <location>
        <begin position="1547"/>
        <end position="1962"/>
    </location>
</feature>
<feature type="compositionally biased region" description="Polar residues" evidence="3">
    <location>
        <begin position="540"/>
        <end position="549"/>
    </location>
</feature>
<keyword evidence="4" id="KW-1133">Transmembrane helix</keyword>
<keyword evidence="6" id="KW-1185">Reference proteome</keyword>
<evidence type="ECO:0000256" key="3">
    <source>
        <dbReference type="SAM" id="MobiDB-lite"/>
    </source>
</evidence>
<gene>
    <name evidence="5" type="ORF">BBO_04471</name>
</gene>
<feature type="region of interest" description="Disordered" evidence="3">
    <location>
        <begin position="1421"/>
        <end position="1451"/>
    </location>
</feature>
<feature type="coiled-coil region" evidence="2">
    <location>
        <begin position="2129"/>
        <end position="2156"/>
    </location>
</feature>
<dbReference type="OrthoDB" id="1293114at2759"/>
<keyword evidence="4" id="KW-0472">Membrane</keyword>
<evidence type="ECO:0000256" key="1">
    <source>
        <dbReference type="ARBA" id="ARBA00023054"/>
    </source>
</evidence>
<feature type="compositionally biased region" description="Polar residues" evidence="3">
    <location>
        <begin position="2204"/>
        <end position="2227"/>
    </location>
</feature>
<feature type="region of interest" description="Disordered" evidence="3">
    <location>
        <begin position="255"/>
        <end position="384"/>
    </location>
</feature>
<dbReference type="PANTHER" id="PTHR32083">
    <property type="entry name" value="CILIA AND FLAGELLA-ASSOCIATED PROTEIN 58-RELATED"/>
    <property type="match status" value="1"/>
</dbReference>
<organism evidence="5 6">
    <name type="scientific">Beauveria brongniartii RCEF 3172</name>
    <dbReference type="NCBI Taxonomy" id="1081107"/>
    <lineage>
        <taxon>Eukaryota</taxon>
        <taxon>Fungi</taxon>
        <taxon>Dikarya</taxon>
        <taxon>Ascomycota</taxon>
        <taxon>Pezizomycotina</taxon>
        <taxon>Sordariomycetes</taxon>
        <taxon>Hypocreomycetidae</taxon>
        <taxon>Hypocreales</taxon>
        <taxon>Cordycipitaceae</taxon>
        <taxon>Beauveria</taxon>
        <taxon>Beauveria brongniartii</taxon>
    </lineage>
</organism>
<feature type="coiled-coil region" evidence="2">
    <location>
        <begin position="2062"/>
        <end position="2089"/>
    </location>
</feature>
<protein>
    <recommendedName>
        <fullName evidence="7">Myosin class II heavy chain (MHC)</fullName>
    </recommendedName>
</protein>
<name>A0A162JEX9_9HYPO</name>
<evidence type="ECO:0000256" key="4">
    <source>
        <dbReference type="SAM" id="Phobius"/>
    </source>
</evidence>
<evidence type="ECO:0000313" key="5">
    <source>
        <dbReference type="EMBL" id="OAA43328.1"/>
    </source>
</evidence>
<dbReference type="PANTHER" id="PTHR32083:SF0">
    <property type="entry name" value="CILIA AND FLAGELLA-ASSOCIATED PROTEIN 58"/>
    <property type="match status" value="1"/>
</dbReference>
<feature type="compositionally biased region" description="Pro residues" evidence="3">
    <location>
        <begin position="527"/>
        <end position="536"/>
    </location>
</feature>
<feature type="region of interest" description="Disordered" evidence="3">
    <location>
        <begin position="1334"/>
        <end position="1364"/>
    </location>
</feature>
<evidence type="ECO:0000313" key="6">
    <source>
        <dbReference type="Proteomes" id="UP000076863"/>
    </source>
</evidence>
<sequence length="2331" mass="257593">MTMTQAPCCGAMRAPEIFTSDLVVWLSEWAGLMFTFALAIRPFFTTSFPKPSTSGLPRAQALDGPGISHLRQQPPVSPALSTASTADGDNDADLESSPSAPKLPAPKLPERATALLRSPTRPNDELFETASWGSPYPPHDRNVRRQSFSSDLSEESPIHHLDIATPFLRPTPQFLQQPDTEIREPLSAAAAVLANRVRRSNRGLTEDWIRAHTAAGEGNIEPRLWLSDGSDSEHSSLSGSELAWLGELTPRAVKAAKAAKKQTRQPRASASIETLKPSEGKGFKLGNSTSMASEPELMLEPASKAPPQRDQPAGQSVEKGHKTPPAEHAAAPTSMAPSESSDGVADAPNKSAAETLAPVPIPSTPKRLKEKPLPKEPPMTPRIKKKVPWKGKNIMILVPRDDGRGKPGKTPMPLRPDETERMFASWKELGYSVDGFDLIADDYHHPGTDDAQSRDCWPSAEELIKERSTGHYQVTLPDLNAWKNYVQELQEAKLRALGVSDATEDPHAPAISPSLTLPSRQASAQYPPLPFSPPIPTSSASSNPGFNFQSQLLSGTTTTTQSPGITSPIPFGHVQGKFNPRQSISLPTGSSPFQMSHVQGWQNQAGILQSLARIDSPLLNLNGIVSPQSPYDLDGFPVSGSPALNAHHRHQSLQYFPQQMARASPHLQQVREDDEEDEEDYAKSPSKTPEPPKPQQVEMQAEMQDAQYHLEEQLRNQLEHEDYNPQTQGNSATNHENLASVHDRQASGNLAVSEHFANDQAKPIVLHHPRPHSRGQSLTQTFFRDHEAQADGSDFGRLNGIPESNKPEGDEAYEIETNPSNLGTPVQNFDFPAMLHQHQQTMSSASNPWNNANESVELSDQERKISTSKLNVKAPEFKFNPTSNFTPGGFNFSSASTFQPGAASFQPAIFQAGVEDYVEPGPHMAEFGSSALGMTASFPSFAPSQSKFSFSTSGPKFRPDAPSFTPFRPLVNSLNKSGKGHQGRTDSIFGEINIDTSEIVHPIRTSKAIPIVRPSSRSSAKSPLLGVGEWPNDEIDSDGRPVQDESRAKRARSLAPENQDIASFAQMPLASISESTHDKSLFIDTSVSSAGTADVVETKHTTVVPQETLPSANNDEEWQPLQTVKDAVINSHKAQHSAELKAKKQAHKRNSLSATAIPFSPGALSYGEESPSTLTRAEPSPVKMTYSGSISDLKKTTPKISDESQFSSPIPSAKPKGLKASRFAQPELQPAPASLPEPRPEEIALKNTSANVMPSIEAQDTLVELGEEPVETDAKTDEPTFEEIDAVMQQMETDPSMGVKKKPLQKSMWNQTSPIASRQSSYTSRAVVHDFVPQFDQPVPPYPKESQLEDPFIDPPDAWDNEQQHVGMPASDWEGAFSEDEHSKLENRTQFFDGRVNEIVGSLLASRLEPMEKTLLSIQSALGSKSHRAPSSRLEIRSTTGENQESDADDEDDELIIKRSMSPRRDRRMDQIRVAITEALALQQQHVQPATEAPAVDYLSILTALEEMKQHISTLKNTLNVDRELGDGHAEDMRRASKSDDAILAKLDQLQTKNIDLEQRLQFEQHKIEKEVQERREAEDAAAELSRKLNAAETRVEVEIINKSVYDQRVGDLEERLRLQEEKTEEQLKQRRLLEDKLCDVQRQLKHASEEESRLTETLEDRDRRVKELEQAAGKKAMRMTLLEAASNNASQSQSEMTNKLNALEGDLKEVRQDNTHWRTEAERAEENARRNAGELAVVRDENKSLQNFLQTLTAQLQENERLRESWRGKFMSLQEDMANAAREVAEESARRIKKDQAMLARQEVLDARLQAEAKTRERLEVEMERLQTNERSGMRALNECTRLEGIVGQLRTEKDKLQQTASRYQREFEEARESGASEVKRTRMALQTEIDAANHQVNIVRRELEDQNAKLRAEIDNIRLEADTAKERNEMLLEGEQTSKAQALDELQRKHQNEIEDMQTRYERQIGNAAEDNQRSEEALLERLSLSSSKIEHLKDRILHLEDKLEISKQAAAAAAHAAKVAGVESAHAAAPGAAPGVTNRTAIASKLPEKISPQALRESIMVLQEQLQAREQRIEELEQDVAKLDPEASSKISKRDDEISWLRELLAVRHSDLQDIIATLAIDSFDRERVKDAAIRLKANLQMEEQERERAMNGGSAITLPNIAQSIQAATPRVAQTIGSSLNAFDRWRKSSHPSFLAGVLNSPSAGPASTPSRSKGPSVQQSKLLSGLLTPPASGLRQTPTADGKPQPTAFASTGRRFPSNGSANNRPRGESESSALVEEGYEAPADTTPRRRQEQPADPVTPPMIRQSGYDSDAQPGDFDDHDFFED</sequence>
<dbReference type="GO" id="GO:0005856">
    <property type="term" value="C:cytoskeleton"/>
    <property type="evidence" value="ECO:0007669"/>
    <property type="project" value="TreeGrafter"/>
</dbReference>
<feature type="compositionally biased region" description="Basic and acidic residues" evidence="3">
    <location>
        <begin position="1037"/>
        <end position="1048"/>
    </location>
</feature>
<dbReference type="Proteomes" id="UP000076863">
    <property type="component" value="Unassembled WGS sequence"/>
</dbReference>
<feature type="region of interest" description="Disordered" evidence="3">
    <location>
        <begin position="2201"/>
        <end position="2331"/>
    </location>
</feature>
<evidence type="ECO:0000256" key="2">
    <source>
        <dbReference type="SAM" id="Coils"/>
    </source>
</evidence>
<keyword evidence="4" id="KW-0812">Transmembrane</keyword>
<comment type="caution">
    <text evidence="5">The sequence shown here is derived from an EMBL/GenBank/DDBJ whole genome shotgun (WGS) entry which is preliminary data.</text>
</comment>
<keyword evidence="1 2" id="KW-0175">Coiled coil</keyword>
<evidence type="ECO:0008006" key="7">
    <source>
        <dbReference type="Google" id="ProtNLM"/>
    </source>
</evidence>
<proteinExistence type="predicted"/>
<feature type="transmembrane region" description="Helical" evidence="4">
    <location>
        <begin position="22"/>
        <end position="44"/>
    </location>
</feature>
<feature type="region of interest" description="Disordered" evidence="3">
    <location>
        <begin position="51"/>
        <end position="155"/>
    </location>
</feature>
<feature type="region of interest" description="Disordered" evidence="3">
    <location>
        <begin position="1014"/>
        <end position="1056"/>
    </location>
</feature>
<feature type="region of interest" description="Disordered" evidence="3">
    <location>
        <begin position="662"/>
        <end position="698"/>
    </location>
</feature>